<keyword evidence="6" id="KW-1185">Reference proteome</keyword>
<name>A0A8H5BHR3_9AGAR</name>
<dbReference type="PANTHER" id="PTHR31913">
    <property type="entry name" value="VACUOLAR IMPORT AND DEGRADATION PROTEIN 27"/>
    <property type="match status" value="1"/>
</dbReference>
<dbReference type="Pfam" id="PF08553">
    <property type="entry name" value="VID27"/>
    <property type="match status" value="1"/>
</dbReference>
<gene>
    <name evidence="5" type="ORF">D9619_000887</name>
</gene>
<dbReference type="SUPFAM" id="SSF50729">
    <property type="entry name" value="PH domain-like"/>
    <property type="match status" value="1"/>
</dbReference>
<protein>
    <recommendedName>
        <fullName evidence="7">VID27 cytoplasmic protein</fullName>
    </recommendedName>
</protein>
<feature type="compositionally biased region" description="Polar residues" evidence="1">
    <location>
        <begin position="183"/>
        <end position="202"/>
    </location>
</feature>
<feature type="domain" description="Vacuolar import/degradation Vid27 C-terminal" evidence="2">
    <location>
        <begin position="402"/>
        <end position="749"/>
    </location>
</feature>
<dbReference type="InterPro" id="IPR011044">
    <property type="entry name" value="Quino_amine_DH_bsu"/>
</dbReference>
<evidence type="ECO:0000259" key="3">
    <source>
        <dbReference type="Pfam" id="PF17747"/>
    </source>
</evidence>
<dbReference type="PANTHER" id="PTHR31913:SF0">
    <property type="entry name" value="VACUOLAR IMPORT AND DEGRADATION PROTEIN 27"/>
    <property type="match status" value="1"/>
</dbReference>
<feature type="region of interest" description="Disordered" evidence="1">
    <location>
        <begin position="349"/>
        <end position="409"/>
    </location>
</feature>
<dbReference type="Proteomes" id="UP000567179">
    <property type="component" value="Unassembled WGS sequence"/>
</dbReference>
<dbReference type="AlphaFoldDB" id="A0A8H5BHR3"/>
<dbReference type="InterPro" id="IPR011993">
    <property type="entry name" value="PH-like_dom_sf"/>
</dbReference>
<dbReference type="InterPro" id="IPR040979">
    <property type="entry name" value="Vid27_N"/>
</dbReference>
<organism evidence="5 6">
    <name type="scientific">Psilocybe cf. subviscida</name>
    <dbReference type="NCBI Taxonomy" id="2480587"/>
    <lineage>
        <taxon>Eukaryota</taxon>
        <taxon>Fungi</taxon>
        <taxon>Dikarya</taxon>
        <taxon>Basidiomycota</taxon>
        <taxon>Agaricomycotina</taxon>
        <taxon>Agaricomycetes</taxon>
        <taxon>Agaricomycetidae</taxon>
        <taxon>Agaricales</taxon>
        <taxon>Agaricineae</taxon>
        <taxon>Strophariaceae</taxon>
        <taxon>Psilocybe</taxon>
    </lineage>
</organism>
<evidence type="ECO:0000313" key="6">
    <source>
        <dbReference type="Proteomes" id="UP000567179"/>
    </source>
</evidence>
<dbReference type="EMBL" id="JAACJJ010000028">
    <property type="protein sequence ID" value="KAF5322703.1"/>
    <property type="molecule type" value="Genomic_DNA"/>
</dbReference>
<dbReference type="InterPro" id="IPR040458">
    <property type="entry name" value="Vid27"/>
</dbReference>
<feature type="domain" description="Vid27 PH-like" evidence="3">
    <location>
        <begin position="225"/>
        <end position="332"/>
    </location>
</feature>
<feature type="compositionally biased region" description="Polar residues" evidence="1">
    <location>
        <begin position="395"/>
        <end position="407"/>
    </location>
</feature>
<sequence length="762" mass="86267">MNIFKSLIGKVWQDPNAAEVVKISSGQLYLVRPGNIRTSRECIYNDCMATIRRAPSVDHHFELVITKVYEDGDQDLLEDEDETDAEKSFLISEELEFRAGETDGEPNFVWRDLQGDIDEFYEFVATGTNAPTRAFFETCMYRAMYERKYKASADSISDATLEQFVWRPPVVAKGKSKRKVDKQPSQGNDESQGSLAPSQSQEVAAPSQAPKESKQTDSFFSHMNILFEEEAELYLWDFADGDFRNDGIVTARITEQKDAAYTYWLSASNEQGLVLAHKISSEMNQRFSHKMFSFTWNHISDNGAQSSWLLRFPTEEDYNRLLQVYTQSLWETHHQMSWSKIKPEEQNYVISSNEDVEMKDVEDEEEDEDEVAHDLDPEEEPSDDEGEEEDEDEPQQPTTGDRNSQLTVGYKGDRSYVVRGNNIGVFNHSNDHSVKYYATISNVATPKGKSFKPTNVMLHDQDTKMILQHPTDPNSLYSMDIERGKVVEEWKVHDDITVDHIAPDNKFAPTTREQTLVGVSHNSLFRIDPRVSGHKLVDSQYKQYTSKNKFSGVATTASGRLAVASEKGDIRLFDSIGKNAKTALPPLGDPILGIDVTANGRYIVATTQTYLIFIDTLIGEGRYAGQLGFDRSFPATSKPRPVRLQLMAQHVAYMGNKISFTPARFNQKEGQDENAIVTSTGQFVIAWDLAKVKKGKYDAYEIKKYEDHVVQDNFKFGDDKEIIVALSNNVLAVNKKNLKRPTRQSLAPAAFNSHSSIVNSPY</sequence>
<feature type="region of interest" description="Disordered" evidence="1">
    <location>
        <begin position="175"/>
        <end position="215"/>
    </location>
</feature>
<feature type="domain" description="Vid27 N-terminal" evidence="4">
    <location>
        <begin position="1"/>
        <end position="164"/>
    </location>
</feature>
<dbReference type="GO" id="GO:0005634">
    <property type="term" value="C:nucleus"/>
    <property type="evidence" value="ECO:0007669"/>
    <property type="project" value="TreeGrafter"/>
</dbReference>
<evidence type="ECO:0008006" key="7">
    <source>
        <dbReference type="Google" id="ProtNLM"/>
    </source>
</evidence>
<dbReference type="Gene3D" id="2.130.10.10">
    <property type="entry name" value="YVTN repeat-like/Quinoprotein amine dehydrogenase"/>
    <property type="match status" value="1"/>
</dbReference>
<dbReference type="OrthoDB" id="10251113at2759"/>
<dbReference type="GO" id="GO:0005737">
    <property type="term" value="C:cytoplasm"/>
    <property type="evidence" value="ECO:0007669"/>
    <property type="project" value="TreeGrafter"/>
</dbReference>
<dbReference type="Pfam" id="PF17748">
    <property type="entry name" value="VID27_N"/>
    <property type="match status" value="1"/>
</dbReference>
<dbReference type="InterPro" id="IPR013863">
    <property type="entry name" value="VID27_C"/>
</dbReference>
<dbReference type="InterPro" id="IPR040768">
    <property type="entry name" value="Vid27_PH"/>
</dbReference>
<reference evidence="5 6" key="1">
    <citation type="journal article" date="2020" name="ISME J.">
        <title>Uncovering the hidden diversity of litter-decomposition mechanisms in mushroom-forming fungi.</title>
        <authorList>
            <person name="Floudas D."/>
            <person name="Bentzer J."/>
            <person name="Ahren D."/>
            <person name="Johansson T."/>
            <person name="Persson P."/>
            <person name="Tunlid A."/>
        </authorList>
    </citation>
    <scope>NUCLEOTIDE SEQUENCE [LARGE SCALE GENOMIC DNA]</scope>
    <source>
        <strain evidence="5 6">CBS 101986</strain>
    </source>
</reference>
<dbReference type="InterPro" id="IPR015943">
    <property type="entry name" value="WD40/YVTN_repeat-like_dom_sf"/>
</dbReference>
<comment type="caution">
    <text evidence="5">The sequence shown here is derived from an EMBL/GenBank/DDBJ whole genome shotgun (WGS) entry which is preliminary data.</text>
</comment>
<dbReference type="Gene3D" id="2.30.29.30">
    <property type="entry name" value="Pleckstrin-homology domain (PH domain)/Phosphotyrosine-binding domain (PTB)"/>
    <property type="match status" value="1"/>
</dbReference>
<feature type="compositionally biased region" description="Acidic residues" evidence="1">
    <location>
        <begin position="354"/>
        <end position="394"/>
    </location>
</feature>
<evidence type="ECO:0000259" key="2">
    <source>
        <dbReference type="Pfam" id="PF08553"/>
    </source>
</evidence>
<proteinExistence type="predicted"/>
<evidence type="ECO:0000256" key="1">
    <source>
        <dbReference type="SAM" id="MobiDB-lite"/>
    </source>
</evidence>
<accession>A0A8H5BHR3</accession>
<dbReference type="SUPFAM" id="SSF50969">
    <property type="entry name" value="YVTN repeat-like/Quinoprotein amine dehydrogenase"/>
    <property type="match status" value="1"/>
</dbReference>
<dbReference type="Pfam" id="PF17747">
    <property type="entry name" value="VID27_PH"/>
    <property type="match status" value="1"/>
</dbReference>
<evidence type="ECO:0000259" key="4">
    <source>
        <dbReference type="Pfam" id="PF17748"/>
    </source>
</evidence>
<evidence type="ECO:0000313" key="5">
    <source>
        <dbReference type="EMBL" id="KAF5322703.1"/>
    </source>
</evidence>